<keyword evidence="5 7" id="KW-0472">Membrane</keyword>
<evidence type="ECO:0000259" key="9">
    <source>
        <dbReference type="Pfam" id="PF12704"/>
    </source>
</evidence>
<reference evidence="10 11" key="1">
    <citation type="submission" date="2019-03" db="EMBL/GenBank/DDBJ databases">
        <title>Genomic Encyclopedia of Type Strains, Phase IV (KMG-IV): sequencing the most valuable type-strain genomes for metagenomic binning, comparative biology and taxonomic classification.</title>
        <authorList>
            <person name="Goeker M."/>
        </authorList>
    </citation>
    <scope>NUCLEOTIDE SEQUENCE [LARGE SCALE GENOMIC DNA]</scope>
    <source>
        <strain evidence="10 11">DSM 21944</strain>
    </source>
</reference>
<evidence type="ECO:0000256" key="6">
    <source>
        <dbReference type="ARBA" id="ARBA00038076"/>
    </source>
</evidence>
<keyword evidence="3 7" id="KW-0812">Transmembrane</keyword>
<feature type="domain" description="MacB-like periplasmic core" evidence="9">
    <location>
        <begin position="25"/>
        <end position="250"/>
    </location>
</feature>
<sequence>MAMRPIFSALMRNKAGLALIVVQVAITLAVICNSLFIVLERSTRVGRPSGMDETGTFTIDSLGFAADYDVRDTIHADLARLRALPGVIDATSTNTTPLTNGGWSTGVTTEPGRGVDSSGVQPAAMYFMDEHGLDAFGVRLVEGRAFQAGDVREFNQNTRIQSSVAILTQALADVLFPDGGAVGRQIYGIANDNQPVTVIGIVERLQVPWVGWTDVEQSVLVPAIQIDGNFSRYLVRAEPGQRDALMPQVEKALQDGHSGRLVRRMRSIEEARTRVYRQDHAMMSILGGTMVAMLVITGLGIVGLTSFWVTRRMKQIGTRRALGALRGDIRSYFQTENALMIGFGILLGALLTYGFNAWLMQNFNTARLPWPYLPMGALAMAVLGQLAVLGPASRAASVTPALATRTA</sequence>
<evidence type="ECO:0000259" key="8">
    <source>
        <dbReference type="Pfam" id="PF02687"/>
    </source>
</evidence>
<evidence type="ECO:0000256" key="5">
    <source>
        <dbReference type="ARBA" id="ARBA00023136"/>
    </source>
</evidence>
<dbReference type="InterPro" id="IPR025857">
    <property type="entry name" value="MacB_PCD"/>
</dbReference>
<name>A0A4V2UUU4_9GAMM</name>
<dbReference type="Pfam" id="PF12704">
    <property type="entry name" value="MacB_PCD"/>
    <property type="match status" value="1"/>
</dbReference>
<organism evidence="10 11">
    <name type="scientific">Pseudofulvimonas gallinarii</name>
    <dbReference type="NCBI Taxonomy" id="634155"/>
    <lineage>
        <taxon>Bacteria</taxon>
        <taxon>Pseudomonadati</taxon>
        <taxon>Pseudomonadota</taxon>
        <taxon>Gammaproteobacteria</taxon>
        <taxon>Lysobacterales</taxon>
        <taxon>Rhodanobacteraceae</taxon>
        <taxon>Pseudofulvimonas</taxon>
    </lineage>
</organism>
<dbReference type="Proteomes" id="UP000294599">
    <property type="component" value="Unassembled WGS sequence"/>
</dbReference>
<dbReference type="PANTHER" id="PTHR30572">
    <property type="entry name" value="MEMBRANE COMPONENT OF TRANSPORTER-RELATED"/>
    <property type="match status" value="1"/>
</dbReference>
<dbReference type="InterPro" id="IPR050250">
    <property type="entry name" value="Macrolide_Exporter_MacB"/>
</dbReference>
<dbReference type="OrthoDB" id="9770036at2"/>
<comment type="similarity">
    <text evidence="6">Belongs to the ABC-4 integral membrane protein family.</text>
</comment>
<evidence type="ECO:0000313" key="10">
    <source>
        <dbReference type="EMBL" id="TCS93187.1"/>
    </source>
</evidence>
<proteinExistence type="inferred from homology"/>
<evidence type="ECO:0000313" key="11">
    <source>
        <dbReference type="Proteomes" id="UP000294599"/>
    </source>
</evidence>
<evidence type="ECO:0000256" key="1">
    <source>
        <dbReference type="ARBA" id="ARBA00004651"/>
    </source>
</evidence>
<keyword evidence="11" id="KW-1185">Reference proteome</keyword>
<evidence type="ECO:0000256" key="7">
    <source>
        <dbReference type="SAM" id="Phobius"/>
    </source>
</evidence>
<dbReference type="PANTHER" id="PTHR30572:SF4">
    <property type="entry name" value="ABC TRANSPORTER PERMEASE YTRF"/>
    <property type="match status" value="1"/>
</dbReference>
<dbReference type="AlphaFoldDB" id="A0A4V2UUU4"/>
<comment type="subcellular location">
    <subcellularLocation>
        <location evidence="1">Cell membrane</location>
        <topology evidence="1">Multi-pass membrane protein</topology>
    </subcellularLocation>
</comment>
<gene>
    <name evidence="10" type="ORF">EDC25_12910</name>
</gene>
<protein>
    <submittedName>
        <fullName evidence="10">Putative ABC transport system permease protein</fullName>
    </submittedName>
</protein>
<dbReference type="Pfam" id="PF02687">
    <property type="entry name" value="FtsX"/>
    <property type="match status" value="1"/>
</dbReference>
<accession>A0A4V2UUU4</accession>
<feature type="transmembrane region" description="Helical" evidence="7">
    <location>
        <begin position="371"/>
        <end position="389"/>
    </location>
</feature>
<evidence type="ECO:0000256" key="4">
    <source>
        <dbReference type="ARBA" id="ARBA00022989"/>
    </source>
</evidence>
<comment type="caution">
    <text evidence="10">The sequence shown here is derived from an EMBL/GenBank/DDBJ whole genome shotgun (WGS) entry which is preliminary data.</text>
</comment>
<keyword evidence="2" id="KW-1003">Cell membrane</keyword>
<evidence type="ECO:0000256" key="3">
    <source>
        <dbReference type="ARBA" id="ARBA00022692"/>
    </source>
</evidence>
<dbReference type="EMBL" id="SMAF01000029">
    <property type="protein sequence ID" value="TCS93187.1"/>
    <property type="molecule type" value="Genomic_DNA"/>
</dbReference>
<feature type="transmembrane region" description="Helical" evidence="7">
    <location>
        <begin position="338"/>
        <end position="359"/>
    </location>
</feature>
<dbReference type="RefSeq" id="WP_123522284.1">
    <property type="nucleotide sequence ID" value="NZ_JBHLWF010000078.1"/>
</dbReference>
<keyword evidence="4 7" id="KW-1133">Transmembrane helix</keyword>
<feature type="transmembrane region" description="Helical" evidence="7">
    <location>
        <begin position="281"/>
        <end position="310"/>
    </location>
</feature>
<dbReference type="InterPro" id="IPR003838">
    <property type="entry name" value="ABC3_permease_C"/>
</dbReference>
<dbReference type="GO" id="GO:0005886">
    <property type="term" value="C:plasma membrane"/>
    <property type="evidence" value="ECO:0007669"/>
    <property type="project" value="UniProtKB-SubCell"/>
</dbReference>
<evidence type="ECO:0000256" key="2">
    <source>
        <dbReference type="ARBA" id="ARBA00022475"/>
    </source>
</evidence>
<feature type="domain" description="ABC3 transporter permease C-terminal" evidence="8">
    <location>
        <begin position="290"/>
        <end position="399"/>
    </location>
</feature>
<dbReference type="GO" id="GO:0022857">
    <property type="term" value="F:transmembrane transporter activity"/>
    <property type="evidence" value="ECO:0007669"/>
    <property type="project" value="TreeGrafter"/>
</dbReference>